<sequence length="231" mass="27501">ALDHVQSKEPQYIKRYHGMKKKPQTKSKARKNITFYLKNTEGYKMDFFKGMKYDEVLPIFQAKFDANMRFLFKSREEMEEEDQEIIKSINETPSQKAAKRRKLSEEAQEAKDLRKRLEIVQDKDDDVFVEATPLTQKVPVVDYQIIVIDNKPRYKIIRADDTHQLYISFTTLLKNFDREDLEALWKIMRDRFSTSKPTNFSDEYLLLTLKTMFKEPDGQDAIWRNQKSVHG</sequence>
<feature type="non-terminal residue" evidence="2">
    <location>
        <position position="231"/>
    </location>
</feature>
<dbReference type="EMBL" id="BKCJ011199496">
    <property type="protein sequence ID" value="GFD02660.1"/>
    <property type="molecule type" value="Genomic_DNA"/>
</dbReference>
<keyword evidence="1" id="KW-0175">Coiled coil</keyword>
<proteinExistence type="predicted"/>
<gene>
    <name evidence="2" type="ORF">Tci_874629</name>
</gene>
<protein>
    <submittedName>
        <fullName evidence="2">Uncharacterized protein</fullName>
    </submittedName>
</protein>
<organism evidence="2">
    <name type="scientific">Tanacetum cinerariifolium</name>
    <name type="common">Dalmatian daisy</name>
    <name type="synonym">Chrysanthemum cinerariifolium</name>
    <dbReference type="NCBI Taxonomy" id="118510"/>
    <lineage>
        <taxon>Eukaryota</taxon>
        <taxon>Viridiplantae</taxon>
        <taxon>Streptophyta</taxon>
        <taxon>Embryophyta</taxon>
        <taxon>Tracheophyta</taxon>
        <taxon>Spermatophyta</taxon>
        <taxon>Magnoliopsida</taxon>
        <taxon>eudicotyledons</taxon>
        <taxon>Gunneridae</taxon>
        <taxon>Pentapetalae</taxon>
        <taxon>asterids</taxon>
        <taxon>campanulids</taxon>
        <taxon>Asterales</taxon>
        <taxon>Asteraceae</taxon>
        <taxon>Asteroideae</taxon>
        <taxon>Anthemideae</taxon>
        <taxon>Anthemidinae</taxon>
        <taxon>Tanacetum</taxon>
    </lineage>
</organism>
<feature type="coiled-coil region" evidence="1">
    <location>
        <begin position="96"/>
        <end position="123"/>
    </location>
</feature>
<comment type="caution">
    <text evidence="2">The sequence shown here is derived from an EMBL/GenBank/DDBJ whole genome shotgun (WGS) entry which is preliminary data.</text>
</comment>
<evidence type="ECO:0000256" key="1">
    <source>
        <dbReference type="SAM" id="Coils"/>
    </source>
</evidence>
<accession>A0A699SYM6</accession>
<reference evidence="2" key="1">
    <citation type="journal article" date="2019" name="Sci. Rep.">
        <title>Draft genome of Tanacetum cinerariifolium, the natural source of mosquito coil.</title>
        <authorList>
            <person name="Yamashiro T."/>
            <person name="Shiraishi A."/>
            <person name="Satake H."/>
            <person name="Nakayama K."/>
        </authorList>
    </citation>
    <scope>NUCLEOTIDE SEQUENCE</scope>
</reference>
<dbReference type="AlphaFoldDB" id="A0A699SYM6"/>
<evidence type="ECO:0000313" key="2">
    <source>
        <dbReference type="EMBL" id="GFD02660.1"/>
    </source>
</evidence>
<name>A0A699SYM6_TANCI</name>
<feature type="non-terminal residue" evidence="2">
    <location>
        <position position="1"/>
    </location>
</feature>